<name>A0A1G2UK92_9BACT</name>
<protein>
    <recommendedName>
        <fullName evidence="4">Ig-like domain-containing protein</fullName>
    </recommendedName>
</protein>
<feature type="chain" id="PRO_5009584745" description="Ig-like domain-containing protein" evidence="1">
    <location>
        <begin position="22"/>
        <end position="230"/>
    </location>
</feature>
<sequence length="230" mass="25625">MKKWLVLVFISYFLLPTTISAQEIDLLWQGGTYVPPFYKGLPLWSKQSKITFVAIPQGLGNPANLNYKWTKNGTVLGNISGVGKNSISFFDPVISRPQTIVVEIVTNEDDVLASAVLTVVSTPPVLVVYENNPLYGFMFHRETSGVHELQGQEVTFTAFPLFFSAVGRMDSFLEYKWQTNVGEAEARNSVTYRSPDDVSGSSEVQASIVNTKRILQDARNSFLIKFGNNE</sequence>
<dbReference type="AlphaFoldDB" id="A0A1G2UK92"/>
<evidence type="ECO:0008006" key="4">
    <source>
        <dbReference type="Google" id="ProtNLM"/>
    </source>
</evidence>
<organism evidence="2 3">
    <name type="scientific">Candidatus Zambryskibacteria bacterium RIFCSPLOWO2_02_FULL_44_12b</name>
    <dbReference type="NCBI Taxonomy" id="1802772"/>
    <lineage>
        <taxon>Bacteria</taxon>
        <taxon>Candidatus Zambryskiibacteriota</taxon>
    </lineage>
</organism>
<evidence type="ECO:0000313" key="3">
    <source>
        <dbReference type="Proteomes" id="UP000177202"/>
    </source>
</evidence>
<gene>
    <name evidence="2" type="ORF">A3H60_00500</name>
</gene>
<comment type="caution">
    <text evidence="2">The sequence shown here is derived from an EMBL/GenBank/DDBJ whole genome shotgun (WGS) entry which is preliminary data.</text>
</comment>
<reference evidence="2 3" key="1">
    <citation type="journal article" date="2016" name="Nat. Commun.">
        <title>Thousands of microbial genomes shed light on interconnected biogeochemical processes in an aquifer system.</title>
        <authorList>
            <person name="Anantharaman K."/>
            <person name="Brown C.T."/>
            <person name="Hug L.A."/>
            <person name="Sharon I."/>
            <person name="Castelle C.J."/>
            <person name="Probst A.J."/>
            <person name="Thomas B.C."/>
            <person name="Singh A."/>
            <person name="Wilkins M.J."/>
            <person name="Karaoz U."/>
            <person name="Brodie E.L."/>
            <person name="Williams K.H."/>
            <person name="Hubbard S.S."/>
            <person name="Banfield J.F."/>
        </authorList>
    </citation>
    <scope>NUCLEOTIDE SEQUENCE [LARGE SCALE GENOMIC DNA]</scope>
</reference>
<evidence type="ECO:0000256" key="1">
    <source>
        <dbReference type="SAM" id="SignalP"/>
    </source>
</evidence>
<proteinExistence type="predicted"/>
<feature type="signal peptide" evidence="1">
    <location>
        <begin position="1"/>
        <end position="21"/>
    </location>
</feature>
<dbReference type="EMBL" id="MHWP01000026">
    <property type="protein sequence ID" value="OHB09853.1"/>
    <property type="molecule type" value="Genomic_DNA"/>
</dbReference>
<dbReference type="STRING" id="1802772.A3H60_00500"/>
<keyword evidence="1" id="KW-0732">Signal</keyword>
<evidence type="ECO:0000313" key="2">
    <source>
        <dbReference type="EMBL" id="OHB09853.1"/>
    </source>
</evidence>
<accession>A0A1G2UK92</accession>
<dbReference type="Proteomes" id="UP000177202">
    <property type="component" value="Unassembled WGS sequence"/>
</dbReference>